<keyword evidence="1" id="KW-0175">Coiled coil</keyword>
<accession>A0A1F7VA64</accession>
<feature type="region of interest" description="Disordered" evidence="2">
    <location>
        <begin position="91"/>
        <end position="148"/>
    </location>
</feature>
<name>A0A1F7VA64_9BACT</name>
<evidence type="ECO:0000313" key="4">
    <source>
        <dbReference type="Proteomes" id="UP000178723"/>
    </source>
</evidence>
<feature type="coiled-coil region" evidence="1">
    <location>
        <begin position="161"/>
        <end position="219"/>
    </location>
</feature>
<organism evidence="3 4">
    <name type="scientific">Candidatus Uhrbacteria bacterium RIFCSPLOWO2_02_FULL_48_12</name>
    <dbReference type="NCBI Taxonomy" id="1802407"/>
    <lineage>
        <taxon>Bacteria</taxon>
        <taxon>Candidatus Uhriibacteriota</taxon>
    </lineage>
</organism>
<evidence type="ECO:0000256" key="2">
    <source>
        <dbReference type="SAM" id="MobiDB-lite"/>
    </source>
</evidence>
<protein>
    <submittedName>
        <fullName evidence="3">Uncharacterized protein</fullName>
    </submittedName>
</protein>
<sequence>MKQIKIKQIDPRFHTHVLGLASVAAAFTIVSAGAPYLLAQTDYTQPVPDTILTAPLPVDQQPVNTQPPSSGLIPTPAPIQEPGTAMVPCVPPGGSLPPDVQLPPGTTAQPCPTGSSGGQFGQGQPTGKQMPPGERQPMGQPNGGDGQDVEQFQEFIDPREVKNALKEIARMTTELNRFAKQAKQLPEVLTQIQSLKSKLQEFKNSISQTEKQNDAGELRSAMQEFWDAQPWEEVNKIRVIVELPRELKLIDRELKKLEKLAASKTFPKVGLDVEILKENLRQLREAYNAALAAQKGGDSEEVMEVMEVFHEGGHPGEISSVIYRLRDIRRFTKTIKDKEVQEQINEILQPIIDSFNKGEFRDARELMDDTFDEMTKLANLALRIQRRRVGNRDDMVDKFQALEEKIMAKLEKFEADDEKREVEQKKVNTTESQSP</sequence>
<reference evidence="3 4" key="1">
    <citation type="journal article" date="2016" name="Nat. Commun.">
        <title>Thousands of microbial genomes shed light on interconnected biogeochemical processes in an aquifer system.</title>
        <authorList>
            <person name="Anantharaman K."/>
            <person name="Brown C.T."/>
            <person name="Hug L.A."/>
            <person name="Sharon I."/>
            <person name="Castelle C.J."/>
            <person name="Probst A.J."/>
            <person name="Thomas B.C."/>
            <person name="Singh A."/>
            <person name="Wilkins M.J."/>
            <person name="Karaoz U."/>
            <person name="Brodie E.L."/>
            <person name="Williams K.H."/>
            <person name="Hubbard S.S."/>
            <person name="Banfield J.F."/>
        </authorList>
    </citation>
    <scope>NUCLEOTIDE SEQUENCE [LARGE SCALE GENOMIC DNA]</scope>
</reference>
<dbReference type="STRING" id="1802407.A3I40_02735"/>
<proteinExistence type="predicted"/>
<gene>
    <name evidence="3" type="ORF">A3I40_02735</name>
</gene>
<evidence type="ECO:0000313" key="3">
    <source>
        <dbReference type="EMBL" id="OGL87351.1"/>
    </source>
</evidence>
<comment type="caution">
    <text evidence="3">The sequence shown here is derived from an EMBL/GenBank/DDBJ whole genome shotgun (WGS) entry which is preliminary data.</text>
</comment>
<evidence type="ECO:0000256" key="1">
    <source>
        <dbReference type="SAM" id="Coils"/>
    </source>
</evidence>
<dbReference type="Proteomes" id="UP000178723">
    <property type="component" value="Unassembled WGS sequence"/>
</dbReference>
<dbReference type="EMBL" id="MGEP01000018">
    <property type="protein sequence ID" value="OGL87351.1"/>
    <property type="molecule type" value="Genomic_DNA"/>
</dbReference>
<dbReference type="AlphaFoldDB" id="A0A1F7VA64"/>